<evidence type="ECO:0000313" key="3">
    <source>
        <dbReference type="Proteomes" id="UP000317977"/>
    </source>
</evidence>
<dbReference type="InterPro" id="IPR011050">
    <property type="entry name" value="Pectin_lyase_fold/virulence"/>
</dbReference>
<feature type="signal peptide" evidence="1">
    <location>
        <begin position="1"/>
        <end position="21"/>
    </location>
</feature>
<dbReference type="PANTHER" id="PTHR36453">
    <property type="entry name" value="SECRETED PROTEIN-RELATED"/>
    <property type="match status" value="1"/>
</dbReference>
<keyword evidence="3" id="KW-1185">Reference proteome</keyword>
<gene>
    <name evidence="2" type="ORF">Poly59_21750</name>
</gene>
<reference evidence="2 3" key="1">
    <citation type="submission" date="2019-02" db="EMBL/GenBank/DDBJ databases">
        <title>Deep-cultivation of Planctomycetes and their phenomic and genomic characterization uncovers novel biology.</title>
        <authorList>
            <person name="Wiegand S."/>
            <person name="Jogler M."/>
            <person name="Boedeker C."/>
            <person name="Pinto D."/>
            <person name="Vollmers J."/>
            <person name="Rivas-Marin E."/>
            <person name="Kohn T."/>
            <person name="Peeters S.H."/>
            <person name="Heuer A."/>
            <person name="Rast P."/>
            <person name="Oberbeckmann S."/>
            <person name="Bunk B."/>
            <person name="Jeske O."/>
            <person name="Meyerdierks A."/>
            <person name="Storesund J.E."/>
            <person name="Kallscheuer N."/>
            <person name="Luecker S."/>
            <person name="Lage O.M."/>
            <person name="Pohl T."/>
            <person name="Merkel B.J."/>
            <person name="Hornburger P."/>
            <person name="Mueller R.-W."/>
            <person name="Bruemmer F."/>
            <person name="Labrenz M."/>
            <person name="Spormann A.M."/>
            <person name="Op Den Camp H."/>
            <person name="Overmann J."/>
            <person name="Amann R."/>
            <person name="Jetten M.S.M."/>
            <person name="Mascher T."/>
            <person name="Medema M.H."/>
            <person name="Devos D.P."/>
            <person name="Kaster A.-K."/>
            <person name="Ovreas L."/>
            <person name="Rohde M."/>
            <person name="Galperin M.Y."/>
            <person name="Jogler C."/>
        </authorList>
    </citation>
    <scope>NUCLEOTIDE SEQUENCE [LARGE SCALE GENOMIC DNA]</scope>
    <source>
        <strain evidence="2 3">Poly59</strain>
    </source>
</reference>
<evidence type="ECO:0008006" key="4">
    <source>
        <dbReference type="Google" id="ProtNLM"/>
    </source>
</evidence>
<keyword evidence="1" id="KW-0732">Signal</keyword>
<evidence type="ECO:0000313" key="2">
    <source>
        <dbReference type="EMBL" id="TWU55872.1"/>
    </source>
</evidence>
<dbReference type="PANTHER" id="PTHR36453:SF1">
    <property type="entry name" value="RIGHT HANDED BETA HELIX DOMAIN-CONTAINING PROTEIN"/>
    <property type="match status" value="1"/>
</dbReference>
<protein>
    <recommendedName>
        <fullName evidence="4">DUF1565 domain-containing protein</fullName>
    </recommendedName>
</protein>
<dbReference type="InterPro" id="IPR012334">
    <property type="entry name" value="Pectin_lyas_fold"/>
</dbReference>
<comment type="caution">
    <text evidence="2">The sequence shown here is derived from an EMBL/GenBank/DDBJ whole genome shotgun (WGS) entry which is preliminary data.</text>
</comment>
<sequence precursor="true">MIKWTTRPVAILFWTLGSLQAAELYVSPVGNDNNPGTKSKPLYSLADAQQKTQIFAGKESVLVHVADGVYCLPQTLTFTAADSGTARYPVVYRAENDGGAVISGGTKLDLQWEHHCTLEPFGGNAVFVNNYNRRIKVHKIPQWISLVCVIRSYVPMHEPRRFQHYEIFRVIPSPSCTTGSEEKFAILKVQSIPSGVSRQKLVA</sequence>
<dbReference type="Proteomes" id="UP000317977">
    <property type="component" value="Unassembled WGS sequence"/>
</dbReference>
<evidence type="ECO:0000256" key="1">
    <source>
        <dbReference type="SAM" id="SignalP"/>
    </source>
</evidence>
<feature type="chain" id="PRO_5022871529" description="DUF1565 domain-containing protein" evidence="1">
    <location>
        <begin position="22"/>
        <end position="203"/>
    </location>
</feature>
<accession>A0A5C6F440</accession>
<organism evidence="2 3">
    <name type="scientific">Rubripirellula reticaptiva</name>
    <dbReference type="NCBI Taxonomy" id="2528013"/>
    <lineage>
        <taxon>Bacteria</taxon>
        <taxon>Pseudomonadati</taxon>
        <taxon>Planctomycetota</taxon>
        <taxon>Planctomycetia</taxon>
        <taxon>Pirellulales</taxon>
        <taxon>Pirellulaceae</taxon>
        <taxon>Rubripirellula</taxon>
    </lineage>
</organism>
<dbReference type="Gene3D" id="2.160.20.10">
    <property type="entry name" value="Single-stranded right-handed beta-helix, Pectin lyase-like"/>
    <property type="match status" value="1"/>
</dbReference>
<name>A0A5C6F440_9BACT</name>
<proteinExistence type="predicted"/>
<dbReference type="EMBL" id="SJPX01000002">
    <property type="protein sequence ID" value="TWU55872.1"/>
    <property type="molecule type" value="Genomic_DNA"/>
</dbReference>
<dbReference type="AlphaFoldDB" id="A0A5C6F440"/>
<dbReference type="SUPFAM" id="SSF51126">
    <property type="entry name" value="Pectin lyase-like"/>
    <property type="match status" value="1"/>
</dbReference>